<feature type="transmembrane region" description="Helical" evidence="1">
    <location>
        <begin position="20"/>
        <end position="39"/>
    </location>
</feature>
<dbReference type="AlphaFoldDB" id="A0A931LW66"/>
<dbReference type="PANTHER" id="PTHR43044:SF1">
    <property type="entry name" value="QUINOL:CYTOCHROME C OXIDOREDUCTASE QUINONE-BINDING SUBUNIT 2"/>
    <property type="match status" value="1"/>
</dbReference>
<sequence>MSEVHAAQAPEANVAKLGPAGLLIGVPLLGVSIGLMYLAPDQRVEMAQSYLFGWVFWAALTLGCFGLTLLHHTVRGSWGLSILRMLEAGGGPRALSLMALLFLPVVGMYGVLYPWADKARVAADTILQHKSGWINPQMVTGRTFVLFAIWALAAAWLRRSSARQDESGDETEAQKRTNFAAPGIVFFVITVTLAVTDWVMSLDAHWYSTMFGPLFVVGPALGALALCTLIVCVNADKSPFNQIMSLSLTKDLGNMLFTLNLFWAYFNFSQFIIYWNGNLPTPAGYYFHRSADGWNFIGGFLIVFQFLVPFFALMTPRIKASPRALAWVCGWLILMRFLDVYYIVTPMYRTTGPMVHWQDIVALLGVGGIWLAAFGSQVKGASVYPVHDMRLMEAVEHA</sequence>
<evidence type="ECO:0000313" key="3">
    <source>
        <dbReference type="Proteomes" id="UP000727962"/>
    </source>
</evidence>
<comment type="caution">
    <text evidence="2">The sequence shown here is derived from an EMBL/GenBank/DDBJ whole genome shotgun (WGS) entry which is preliminary data.</text>
</comment>
<feature type="transmembrane region" description="Helical" evidence="1">
    <location>
        <begin position="294"/>
        <end position="313"/>
    </location>
</feature>
<feature type="transmembrane region" description="Helical" evidence="1">
    <location>
        <begin position="136"/>
        <end position="157"/>
    </location>
</feature>
<feature type="transmembrane region" description="Helical" evidence="1">
    <location>
        <begin position="325"/>
        <end position="344"/>
    </location>
</feature>
<feature type="transmembrane region" description="Helical" evidence="1">
    <location>
        <begin position="178"/>
        <end position="199"/>
    </location>
</feature>
<keyword evidence="1" id="KW-1133">Transmembrane helix</keyword>
<feature type="transmembrane region" description="Helical" evidence="1">
    <location>
        <begin position="356"/>
        <end position="374"/>
    </location>
</feature>
<feature type="transmembrane region" description="Helical" evidence="1">
    <location>
        <begin position="254"/>
        <end position="274"/>
    </location>
</feature>
<keyword evidence="1" id="KW-0812">Transmembrane</keyword>
<name>A0A931LW66_FIMGI</name>
<reference evidence="2" key="1">
    <citation type="submission" date="2020-07" db="EMBL/GenBank/DDBJ databases">
        <title>Huge and variable diversity of episymbiotic CPR bacteria and DPANN archaea in groundwater ecosystems.</title>
        <authorList>
            <person name="He C.Y."/>
            <person name="Keren R."/>
            <person name="Whittaker M."/>
            <person name="Farag I.F."/>
            <person name="Doudna J."/>
            <person name="Cate J.H.D."/>
            <person name="Banfield J.F."/>
        </authorList>
    </citation>
    <scope>NUCLEOTIDE SEQUENCE</scope>
    <source>
        <strain evidence="2">NC_groundwater_17_Pr7_B-0.1um_64_12</strain>
    </source>
</reference>
<proteinExistence type="predicted"/>
<dbReference type="PANTHER" id="PTHR43044">
    <property type="match status" value="1"/>
</dbReference>
<protein>
    <recommendedName>
        <fullName evidence="4">Quinol:cytochrome C oxidoreductase</fullName>
    </recommendedName>
</protein>
<evidence type="ECO:0008006" key="4">
    <source>
        <dbReference type="Google" id="ProtNLM"/>
    </source>
</evidence>
<dbReference type="EMBL" id="JACOSL010000039">
    <property type="protein sequence ID" value="MBI1756787.1"/>
    <property type="molecule type" value="Genomic_DNA"/>
</dbReference>
<evidence type="ECO:0000313" key="2">
    <source>
        <dbReference type="EMBL" id="MBI1756787.1"/>
    </source>
</evidence>
<dbReference type="Proteomes" id="UP000727962">
    <property type="component" value="Unassembled WGS sequence"/>
</dbReference>
<keyword evidence="1" id="KW-0472">Membrane</keyword>
<organism evidence="2 3">
    <name type="scientific">Fimbriimonas ginsengisoli</name>
    <dbReference type="NCBI Taxonomy" id="1005039"/>
    <lineage>
        <taxon>Bacteria</taxon>
        <taxon>Bacillati</taxon>
        <taxon>Armatimonadota</taxon>
        <taxon>Fimbriimonadia</taxon>
        <taxon>Fimbriimonadales</taxon>
        <taxon>Fimbriimonadaceae</taxon>
        <taxon>Fimbriimonas</taxon>
    </lineage>
</organism>
<gene>
    <name evidence="2" type="ORF">HYR64_06740</name>
</gene>
<accession>A0A931LW66</accession>
<feature type="transmembrane region" description="Helical" evidence="1">
    <location>
        <begin position="95"/>
        <end position="116"/>
    </location>
</feature>
<feature type="transmembrane region" description="Helical" evidence="1">
    <location>
        <begin position="51"/>
        <end position="74"/>
    </location>
</feature>
<feature type="transmembrane region" description="Helical" evidence="1">
    <location>
        <begin position="211"/>
        <end position="233"/>
    </location>
</feature>
<evidence type="ECO:0000256" key="1">
    <source>
        <dbReference type="SAM" id="Phobius"/>
    </source>
</evidence>